<organism evidence="8 9">
    <name type="scientific">Deinococcus budaensis</name>
    <dbReference type="NCBI Taxonomy" id="1665626"/>
    <lineage>
        <taxon>Bacteria</taxon>
        <taxon>Thermotogati</taxon>
        <taxon>Deinococcota</taxon>
        <taxon>Deinococci</taxon>
        <taxon>Deinococcales</taxon>
        <taxon>Deinococcaceae</taxon>
        <taxon>Deinococcus</taxon>
    </lineage>
</organism>
<sequence>MRPTAPLTALPLAALALASFGLSSGASAGTLRVGATPVPHAEILNFVKPALAKQGVNLVVREFSDYVQPNLALADGSIDVNFFQHLPYLTGFQKNRPLGLVPGAKIHVEPIGVYSRRVTSLKSLKTGATIALPNDPSNSGRALKLLERSGLIRLKKGAGVQATVLDITSNVKRLKFRELEAAQLPRALGDVDAAVINTNYALDAGLNPQRDALLLEDRRSPYANLLVARPATLKNPDYLKLVRALQSPEVKAFLLKKYGGAVVPAF</sequence>
<dbReference type="PIRSF" id="PIRSF002854">
    <property type="entry name" value="MetQ"/>
    <property type="match status" value="1"/>
</dbReference>
<proteinExistence type="inferred from homology"/>
<name>A0A7W8GDJ3_9DEIO</name>
<gene>
    <name evidence="8" type="ORF">HNQ09_001052</name>
</gene>
<dbReference type="SUPFAM" id="SSF53850">
    <property type="entry name" value="Periplasmic binding protein-like II"/>
    <property type="match status" value="1"/>
</dbReference>
<dbReference type="AlphaFoldDB" id="A0A7W8GDJ3"/>
<feature type="chain" id="PRO_5031305100" description="Lipoprotein" evidence="7">
    <location>
        <begin position="29"/>
        <end position="266"/>
    </location>
</feature>
<evidence type="ECO:0000256" key="6">
    <source>
        <dbReference type="PIRNR" id="PIRNR002854"/>
    </source>
</evidence>
<keyword evidence="2 7" id="KW-0732">Signal</keyword>
<evidence type="ECO:0000256" key="7">
    <source>
        <dbReference type="SAM" id="SignalP"/>
    </source>
</evidence>
<comment type="caution">
    <text evidence="8">The sequence shown here is derived from an EMBL/GenBank/DDBJ whole genome shotgun (WGS) entry which is preliminary data.</text>
</comment>
<reference evidence="8 9" key="1">
    <citation type="submission" date="2020-08" db="EMBL/GenBank/DDBJ databases">
        <title>Genomic Encyclopedia of Type Strains, Phase IV (KMG-IV): sequencing the most valuable type-strain genomes for metagenomic binning, comparative biology and taxonomic classification.</title>
        <authorList>
            <person name="Goeker M."/>
        </authorList>
    </citation>
    <scope>NUCLEOTIDE SEQUENCE [LARGE SCALE GENOMIC DNA]</scope>
    <source>
        <strain evidence="8 9">DSM 101791</strain>
    </source>
</reference>
<evidence type="ECO:0000256" key="1">
    <source>
        <dbReference type="ARBA" id="ARBA00004635"/>
    </source>
</evidence>
<evidence type="ECO:0000256" key="4">
    <source>
        <dbReference type="ARBA" id="ARBA00023139"/>
    </source>
</evidence>
<evidence type="ECO:0000313" key="9">
    <source>
        <dbReference type="Proteomes" id="UP000525389"/>
    </source>
</evidence>
<dbReference type="PANTHER" id="PTHR30429:SF0">
    <property type="entry name" value="METHIONINE-BINDING LIPOPROTEIN METQ"/>
    <property type="match status" value="1"/>
</dbReference>
<evidence type="ECO:0000313" key="8">
    <source>
        <dbReference type="EMBL" id="MBB5233622.1"/>
    </source>
</evidence>
<keyword evidence="5 6" id="KW-0449">Lipoprotein</keyword>
<comment type="similarity">
    <text evidence="6">Belongs to the nlpA lipoprotein family.</text>
</comment>
<dbReference type="InterPro" id="IPR004872">
    <property type="entry name" value="Lipoprotein_NlpA"/>
</dbReference>
<evidence type="ECO:0000256" key="2">
    <source>
        <dbReference type="ARBA" id="ARBA00022729"/>
    </source>
</evidence>
<dbReference type="GO" id="GO:0016020">
    <property type="term" value="C:membrane"/>
    <property type="evidence" value="ECO:0007669"/>
    <property type="project" value="UniProtKB-SubCell"/>
</dbReference>
<comment type="subcellular location">
    <subcellularLocation>
        <location evidence="1">Membrane</location>
        <topology evidence="1">Lipid-anchor</topology>
    </subcellularLocation>
</comment>
<keyword evidence="4" id="KW-0564">Palmitate</keyword>
<evidence type="ECO:0000256" key="3">
    <source>
        <dbReference type="ARBA" id="ARBA00023136"/>
    </source>
</evidence>
<dbReference type="RefSeq" id="WP_184026413.1">
    <property type="nucleotide sequence ID" value="NZ_JACHFN010000003.1"/>
</dbReference>
<keyword evidence="3" id="KW-0472">Membrane</keyword>
<protein>
    <recommendedName>
        <fullName evidence="6">Lipoprotein</fullName>
    </recommendedName>
</protein>
<evidence type="ECO:0000256" key="5">
    <source>
        <dbReference type="ARBA" id="ARBA00023288"/>
    </source>
</evidence>
<feature type="signal peptide" evidence="7">
    <location>
        <begin position="1"/>
        <end position="28"/>
    </location>
</feature>
<keyword evidence="9" id="KW-1185">Reference proteome</keyword>
<dbReference type="Proteomes" id="UP000525389">
    <property type="component" value="Unassembled WGS sequence"/>
</dbReference>
<accession>A0A7W8GDJ3</accession>
<dbReference type="EMBL" id="JACHFN010000003">
    <property type="protein sequence ID" value="MBB5233622.1"/>
    <property type="molecule type" value="Genomic_DNA"/>
</dbReference>
<dbReference type="CDD" id="cd13597">
    <property type="entry name" value="PBP2_lipoprotein_Tp32"/>
    <property type="match status" value="1"/>
</dbReference>
<dbReference type="Pfam" id="PF03180">
    <property type="entry name" value="Lipoprotein_9"/>
    <property type="match status" value="1"/>
</dbReference>
<dbReference type="Gene3D" id="3.40.190.10">
    <property type="entry name" value="Periplasmic binding protein-like II"/>
    <property type="match status" value="2"/>
</dbReference>
<dbReference type="PANTHER" id="PTHR30429">
    <property type="entry name" value="D-METHIONINE-BINDING LIPOPROTEIN METQ"/>
    <property type="match status" value="1"/>
</dbReference>